<evidence type="ECO:0000256" key="2">
    <source>
        <dbReference type="ARBA" id="ARBA00022475"/>
    </source>
</evidence>
<feature type="transmembrane region" description="Helical" evidence="7">
    <location>
        <begin position="259"/>
        <end position="279"/>
    </location>
</feature>
<evidence type="ECO:0000313" key="9">
    <source>
        <dbReference type="Proteomes" id="UP001294412"/>
    </source>
</evidence>
<feature type="transmembrane region" description="Helical" evidence="7">
    <location>
        <begin position="47"/>
        <end position="67"/>
    </location>
</feature>
<evidence type="ECO:0000256" key="5">
    <source>
        <dbReference type="ARBA" id="ARBA00023136"/>
    </source>
</evidence>
<dbReference type="PANTHER" id="PTHR30213">
    <property type="entry name" value="INNER MEMBRANE PROTEIN YHJD"/>
    <property type="match status" value="1"/>
</dbReference>
<feature type="compositionally biased region" description="Basic and acidic residues" evidence="6">
    <location>
        <begin position="337"/>
        <end position="348"/>
    </location>
</feature>
<feature type="transmembrane region" description="Helical" evidence="7">
    <location>
        <begin position="188"/>
        <end position="210"/>
    </location>
</feature>
<protein>
    <submittedName>
        <fullName evidence="8">YihY/virulence factor BrkB family protein</fullName>
    </submittedName>
</protein>
<feature type="transmembrane region" description="Helical" evidence="7">
    <location>
        <begin position="222"/>
        <end position="247"/>
    </location>
</feature>
<name>A0ABU5I068_9HYPH</name>
<dbReference type="RefSeq" id="WP_322186253.1">
    <property type="nucleotide sequence ID" value="NZ_JAXLPB010000002.1"/>
</dbReference>
<dbReference type="InterPro" id="IPR017039">
    <property type="entry name" value="Virul_fac_BrkB"/>
</dbReference>
<sequence>MNTRTSRGHDAEVPAEIPAGGWKDILWRIYAEIGDDRVMLIAAGVTYYLLLAMVPALSAMVSIYGFIADPATIQDQISALSGIVPAGGMEILNDQLNRLAQQDPTTLGLTFAISLLLALWSANAGMKSLFEAMNVAYDETEDRSFIKLTLVSLAFTLAAIVGAVLFIGVMIVVPVLLDFVGLGQAVEWLVRIGSFVAIALLISLGVAALYRWGPSRANARWTWISPGVALTLVLTLVVSMLFSWYAANFGSYNATYGSLGALIGFMTWIWLSTTVLIIGGELNAEMEHQTARDTTTGRSQPLGTRGAVMADRVAGEPGAGTGRRSGDDKGKSHRDSRRSPHGDGERPRRVSLGTLAFAVPATLILAAMQRRSGTH</sequence>
<evidence type="ECO:0000256" key="3">
    <source>
        <dbReference type="ARBA" id="ARBA00022692"/>
    </source>
</evidence>
<evidence type="ECO:0000313" key="8">
    <source>
        <dbReference type="EMBL" id="MDY8108781.1"/>
    </source>
</evidence>
<keyword evidence="5 7" id="KW-0472">Membrane</keyword>
<feature type="transmembrane region" description="Helical" evidence="7">
    <location>
        <begin position="106"/>
        <end position="124"/>
    </location>
</feature>
<dbReference type="EMBL" id="JAXLPB010000002">
    <property type="protein sequence ID" value="MDY8108781.1"/>
    <property type="molecule type" value="Genomic_DNA"/>
</dbReference>
<feature type="compositionally biased region" description="Polar residues" evidence="6">
    <location>
        <begin position="292"/>
        <end position="302"/>
    </location>
</feature>
<proteinExistence type="predicted"/>
<keyword evidence="2" id="KW-1003">Cell membrane</keyword>
<comment type="subcellular location">
    <subcellularLocation>
        <location evidence="1">Cell membrane</location>
        <topology evidence="1">Multi-pass membrane protein</topology>
    </subcellularLocation>
</comment>
<comment type="caution">
    <text evidence="8">The sequence shown here is derived from an EMBL/GenBank/DDBJ whole genome shotgun (WGS) entry which is preliminary data.</text>
</comment>
<evidence type="ECO:0000256" key="4">
    <source>
        <dbReference type="ARBA" id="ARBA00022989"/>
    </source>
</evidence>
<evidence type="ECO:0000256" key="7">
    <source>
        <dbReference type="SAM" id="Phobius"/>
    </source>
</evidence>
<dbReference type="PANTHER" id="PTHR30213:SF0">
    <property type="entry name" value="UPF0761 MEMBRANE PROTEIN YIHY"/>
    <property type="match status" value="1"/>
</dbReference>
<accession>A0ABU5I068</accession>
<feature type="region of interest" description="Disordered" evidence="6">
    <location>
        <begin position="289"/>
        <end position="351"/>
    </location>
</feature>
<keyword evidence="9" id="KW-1185">Reference proteome</keyword>
<dbReference type="Pfam" id="PF03631">
    <property type="entry name" value="Virul_fac_BrkB"/>
    <property type="match status" value="1"/>
</dbReference>
<organism evidence="8 9">
    <name type="scientific">Fulvimarina uroteuthidis</name>
    <dbReference type="NCBI Taxonomy" id="3098149"/>
    <lineage>
        <taxon>Bacteria</taxon>
        <taxon>Pseudomonadati</taxon>
        <taxon>Pseudomonadota</taxon>
        <taxon>Alphaproteobacteria</taxon>
        <taxon>Hyphomicrobiales</taxon>
        <taxon>Aurantimonadaceae</taxon>
        <taxon>Fulvimarina</taxon>
    </lineage>
</organism>
<feature type="transmembrane region" description="Helical" evidence="7">
    <location>
        <begin position="145"/>
        <end position="176"/>
    </location>
</feature>
<keyword evidence="3 7" id="KW-0812">Transmembrane</keyword>
<evidence type="ECO:0000256" key="6">
    <source>
        <dbReference type="SAM" id="MobiDB-lite"/>
    </source>
</evidence>
<dbReference type="Proteomes" id="UP001294412">
    <property type="component" value="Unassembled WGS sequence"/>
</dbReference>
<evidence type="ECO:0000256" key="1">
    <source>
        <dbReference type="ARBA" id="ARBA00004651"/>
    </source>
</evidence>
<gene>
    <name evidence="8" type="ORF">U0C82_06435</name>
</gene>
<dbReference type="NCBIfam" id="TIGR00765">
    <property type="entry name" value="yihY_not_rbn"/>
    <property type="match status" value="1"/>
</dbReference>
<reference evidence="8 9" key="1">
    <citation type="submission" date="2023-12" db="EMBL/GenBank/DDBJ databases">
        <title>Description of Novel Strain Fulvimarina sp. 2208YS6-2-32 isolated from Uroteuthis (Photololigo) edulis.</title>
        <authorList>
            <person name="Park J.-S."/>
        </authorList>
    </citation>
    <scope>NUCLEOTIDE SEQUENCE [LARGE SCALE GENOMIC DNA]</scope>
    <source>
        <strain evidence="8 9">2208YS6-2-32</strain>
    </source>
</reference>
<keyword evidence="4 7" id="KW-1133">Transmembrane helix</keyword>